<dbReference type="GO" id="GO:0004671">
    <property type="term" value="F:protein C-terminal S-isoprenylcysteine carboxyl O-methyltransferase activity"/>
    <property type="evidence" value="ECO:0007669"/>
    <property type="project" value="UniProtKB-EC"/>
</dbReference>
<keyword evidence="5" id="KW-0808">Transferase</keyword>
<dbReference type="EMBL" id="JAGPYM010000003">
    <property type="protein sequence ID" value="KAH6897215.1"/>
    <property type="molecule type" value="Genomic_DNA"/>
</dbReference>
<gene>
    <name evidence="11" type="ORF">B0T10DRAFT_476325</name>
</gene>
<evidence type="ECO:0000256" key="3">
    <source>
        <dbReference type="ARBA" id="ARBA00012151"/>
    </source>
</evidence>
<evidence type="ECO:0000256" key="7">
    <source>
        <dbReference type="ARBA" id="ARBA00022692"/>
    </source>
</evidence>
<keyword evidence="8 10" id="KW-1133">Transmembrane helix</keyword>
<dbReference type="InterPro" id="IPR007269">
    <property type="entry name" value="ICMT_MeTrfase"/>
</dbReference>
<dbReference type="Gene3D" id="1.20.120.1630">
    <property type="match status" value="1"/>
</dbReference>
<keyword evidence="10" id="KW-0256">Endoplasmic reticulum</keyword>
<dbReference type="PANTHER" id="PTHR12714">
    <property type="entry name" value="PROTEIN-S ISOPRENYLCYSTEINE O-METHYLTRANSFERASE"/>
    <property type="match status" value="1"/>
</dbReference>
<keyword evidence="9 10" id="KW-0472">Membrane</keyword>
<dbReference type="GO" id="GO:0032259">
    <property type="term" value="P:methylation"/>
    <property type="evidence" value="ECO:0007669"/>
    <property type="project" value="UniProtKB-KW"/>
</dbReference>
<feature type="transmembrane region" description="Helical" evidence="10">
    <location>
        <begin position="165"/>
        <end position="185"/>
    </location>
</feature>
<proteinExistence type="inferred from homology"/>
<evidence type="ECO:0000256" key="1">
    <source>
        <dbReference type="ARBA" id="ARBA00004141"/>
    </source>
</evidence>
<evidence type="ECO:0000256" key="9">
    <source>
        <dbReference type="ARBA" id="ARBA00023136"/>
    </source>
</evidence>
<dbReference type="EC" id="2.1.1.100" evidence="3 10"/>
<feature type="transmembrane region" description="Helical" evidence="10">
    <location>
        <begin position="92"/>
        <end position="111"/>
    </location>
</feature>
<dbReference type="Pfam" id="PF04140">
    <property type="entry name" value="ICMT"/>
    <property type="match status" value="1"/>
</dbReference>
<comment type="subcellular location">
    <subcellularLocation>
        <location evidence="10">Endoplasmic reticulum membrane</location>
        <topology evidence="10">Multi-pass membrane protein</topology>
    </subcellularLocation>
    <subcellularLocation>
        <location evidence="1">Membrane</location>
        <topology evidence="1">Multi-pass membrane protein</topology>
    </subcellularLocation>
</comment>
<keyword evidence="7 10" id="KW-0812">Transmembrane</keyword>
<dbReference type="AlphaFoldDB" id="A0A9P8WE28"/>
<comment type="caution">
    <text evidence="11">The sequence shown here is derived from an EMBL/GenBank/DDBJ whole genome shotgun (WGS) entry which is preliminary data.</text>
</comment>
<keyword evidence="12" id="KW-1185">Reference proteome</keyword>
<dbReference type="PROSITE" id="PS51564">
    <property type="entry name" value="SAM_ICMT"/>
    <property type="match status" value="1"/>
</dbReference>
<dbReference type="OrthoDB" id="422086at2759"/>
<organism evidence="11 12">
    <name type="scientific">Thelonectria olida</name>
    <dbReference type="NCBI Taxonomy" id="1576542"/>
    <lineage>
        <taxon>Eukaryota</taxon>
        <taxon>Fungi</taxon>
        <taxon>Dikarya</taxon>
        <taxon>Ascomycota</taxon>
        <taxon>Pezizomycotina</taxon>
        <taxon>Sordariomycetes</taxon>
        <taxon>Hypocreomycetidae</taxon>
        <taxon>Hypocreales</taxon>
        <taxon>Nectriaceae</taxon>
        <taxon>Thelonectria</taxon>
    </lineage>
</organism>
<reference evidence="11 12" key="1">
    <citation type="journal article" date="2021" name="Nat. Commun.">
        <title>Genetic determinants of endophytism in the Arabidopsis root mycobiome.</title>
        <authorList>
            <person name="Mesny F."/>
            <person name="Miyauchi S."/>
            <person name="Thiergart T."/>
            <person name="Pickel B."/>
            <person name="Atanasova L."/>
            <person name="Karlsson M."/>
            <person name="Huettel B."/>
            <person name="Barry K.W."/>
            <person name="Haridas S."/>
            <person name="Chen C."/>
            <person name="Bauer D."/>
            <person name="Andreopoulos W."/>
            <person name="Pangilinan J."/>
            <person name="LaButti K."/>
            <person name="Riley R."/>
            <person name="Lipzen A."/>
            <person name="Clum A."/>
            <person name="Drula E."/>
            <person name="Henrissat B."/>
            <person name="Kohler A."/>
            <person name="Grigoriev I.V."/>
            <person name="Martin F.M."/>
            <person name="Hacquard S."/>
        </authorList>
    </citation>
    <scope>NUCLEOTIDE SEQUENCE [LARGE SCALE GENOMIC DNA]</scope>
    <source>
        <strain evidence="11 12">MPI-CAGE-CH-0241</strain>
    </source>
</reference>
<feature type="transmembrane region" description="Helical" evidence="10">
    <location>
        <begin position="63"/>
        <end position="86"/>
    </location>
</feature>
<evidence type="ECO:0000313" key="12">
    <source>
        <dbReference type="Proteomes" id="UP000777438"/>
    </source>
</evidence>
<name>A0A9P8WE28_9HYPO</name>
<evidence type="ECO:0000313" key="11">
    <source>
        <dbReference type="EMBL" id="KAH6897215.1"/>
    </source>
</evidence>
<evidence type="ECO:0000256" key="10">
    <source>
        <dbReference type="RuleBase" id="RU362022"/>
    </source>
</evidence>
<dbReference type="GO" id="GO:0005789">
    <property type="term" value="C:endoplasmic reticulum membrane"/>
    <property type="evidence" value="ECO:0007669"/>
    <property type="project" value="UniProtKB-SubCell"/>
</dbReference>
<evidence type="ECO:0000256" key="6">
    <source>
        <dbReference type="ARBA" id="ARBA00022691"/>
    </source>
</evidence>
<evidence type="ECO:0000256" key="4">
    <source>
        <dbReference type="ARBA" id="ARBA00022603"/>
    </source>
</evidence>
<keyword evidence="4 10" id="KW-0489">Methyltransferase</keyword>
<protein>
    <recommendedName>
        <fullName evidence="3 10">Protein-S-isoprenylcysteine O-methyltransferase</fullName>
        <ecNumber evidence="3 10">2.1.1.100</ecNumber>
    </recommendedName>
</protein>
<dbReference type="InterPro" id="IPR025770">
    <property type="entry name" value="PPMT_MeTrfase"/>
</dbReference>
<comment type="catalytic activity">
    <reaction evidence="10">
        <text>[protein]-C-terminal S-[(2E,6E)-farnesyl]-L-cysteine + S-adenosyl-L-methionine = [protein]-C-terminal S-[(2E,6E)-farnesyl]-L-cysteine methyl ester + S-adenosyl-L-homocysteine</text>
        <dbReference type="Rhea" id="RHEA:21672"/>
        <dbReference type="Rhea" id="RHEA-COMP:12125"/>
        <dbReference type="Rhea" id="RHEA-COMP:12126"/>
        <dbReference type="ChEBI" id="CHEBI:57856"/>
        <dbReference type="ChEBI" id="CHEBI:59789"/>
        <dbReference type="ChEBI" id="CHEBI:90510"/>
        <dbReference type="ChEBI" id="CHEBI:90511"/>
        <dbReference type="EC" id="2.1.1.100"/>
    </reaction>
</comment>
<evidence type="ECO:0000256" key="8">
    <source>
        <dbReference type="ARBA" id="ARBA00022989"/>
    </source>
</evidence>
<sequence>MAEPRVTAAGRGLNSHFNPAAAHHAAPATTDYPSSDDSEPPALVDIYSMKPFFPGQPKSLSGIALRAFCLGIALASSAIAMVAILALTTSPIWRVPFFLFALSAFHFLEFWTTAEKNTLVAKVDSFLLTANWPSYAIAHSAAFLECTVVSIFFPNRTWAPFGLGPWLLGLGFFFTIVGQVVRSAAMLHAGKSFNHMVQTKKADSHSLVTTGIYSLFRHPSYFGFFYWGLGTQLVLGNVLCFVGYTAVLWMFFSRRIRHEEAKLVEFFKDDYVEYRKRVGTRMPFIL</sequence>
<dbReference type="PANTHER" id="PTHR12714:SF9">
    <property type="entry name" value="PROTEIN-S-ISOPRENYLCYSTEINE O-METHYLTRANSFERASE"/>
    <property type="match status" value="1"/>
</dbReference>
<feature type="transmembrane region" description="Helical" evidence="10">
    <location>
        <begin position="233"/>
        <end position="252"/>
    </location>
</feature>
<comment type="similarity">
    <text evidence="2 10">Belongs to the class VI-like SAM-binding methyltransferase superfamily. Isoprenylcysteine carboxyl methyltransferase family.</text>
</comment>
<evidence type="ECO:0000256" key="5">
    <source>
        <dbReference type="ARBA" id="ARBA00022679"/>
    </source>
</evidence>
<feature type="transmembrane region" description="Helical" evidence="10">
    <location>
        <begin position="132"/>
        <end position="153"/>
    </location>
</feature>
<dbReference type="Proteomes" id="UP000777438">
    <property type="component" value="Unassembled WGS sequence"/>
</dbReference>
<accession>A0A9P8WE28</accession>
<evidence type="ECO:0000256" key="2">
    <source>
        <dbReference type="ARBA" id="ARBA00009140"/>
    </source>
</evidence>
<keyword evidence="6 10" id="KW-0949">S-adenosyl-L-methionine</keyword>